<keyword evidence="10 16" id="KW-0443">Lipid metabolism</keyword>
<keyword evidence="6 16" id="KW-0997">Cell inner membrane</keyword>
<evidence type="ECO:0000256" key="4">
    <source>
        <dbReference type="ARBA" id="ARBA00019692"/>
    </source>
</evidence>
<keyword evidence="12 16" id="KW-0143">Chaperone</keyword>
<evidence type="ECO:0000256" key="6">
    <source>
        <dbReference type="ARBA" id="ARBA00022519"/>
    </source>
</evidence>
<evidence type="ECO:0000256" key="1">
    <source>
        <dbReference type="ARBA" id="ARBA00003280"/>
    </source>
</evidence>
<evidence type="ECO:0000259" key="17">
    <source>
        <dbReference type="PROSITE" id="PS51111"/>
    </source>
</evidence>
<keyword evidence="9 16" id="KW-1133">Transmembrane helix</keyword>
<evidence type="ECO:0000256" key="3">
    <source>
        <dbReference type="ARBA" id="ARBA00010358"/>
    </source>
</evidence>
<dbReference type="GO" id="GO:0016042">
    <property type="term" value="P:lipid catabolic process"/>
    <property type="evidence" value="ECO:0007669"/>
    <property type="project" value="UniProtKB-UniRule"/>
</dbReference>
<evidence type="ECO:0000256" key="10">
    <source>
        <dbReference type="ARBA" id="ARBA00023098"/>
    </source>
</evidence>
<keyword evidence="11 16" id="KW-0472">Membrane</keyword>
<comment type="similarity">
    <text evidence="3 16">Belongs to the lipase chaperone family.</text>
</comment>
<comment type="function">
    <text evidence="1 16">May be involved in the folding of the extracellular lipase during its passage through the periplasm.</text>
</comment>
<protein>
    <recommendedName>
        <fullName evidence="4 16">Lipase chaperone</fullName>
    </recommendedName>
    <alternativeName>
        <fullName evidence="16">Lipase activator protein</fullName>
    </alternativeName>
    <alternativeName>
        <fullName evidence="15 16">Lipase foldase</fullName>
    </alternativeName>
    <alternativeName>
        <fullName evidence="13 16">Lipase helper protein</fullName>
    </alternativeName>
    <alternativeName>
        <fullName evidence="14 16">Lipase modulator</fullName>
    </alternativeName>
</protein>
<proteinExistence type="inferred from homology"/>
<dbReference type="PROSITE" id="PS51111">
    <property type="entry name" value="REJ"/>
    <property type="match status" value="1"/>
</dbReference>
<dbReference type="AlphaFoldDB" id="A0A365PHC6"/>
<evidence type="ECO:0000256" key="14">
    <source>
        <dbReference type="ARBA" id="ARBA00031542"/>
    </source>
</evidence>
<evidence type="ECO:0000256" key="15">
    <source>
        <dbReference type="ARBA" id="ARBA00033028"/>
    </source>
</evidence>
<feature type="transmembrane region" description="Helical" evidence="16">
    <location>
        <begin position="7"/>
        <end position="29"/>
    </location>
</feature>
<keyword evidence="8 16" id="KW-0442">Lipid degradation</keyword>
<dbReference type="EMBL" id="QEWH01000073">
    <property type="protein sequence ID" value="RBA45241.1"/>
    <property type="molecule type" value="Genomic_DNA"/>
</dbReference>
<dbReference type="Pfam" id="PF03280">
    <property type="entry name" value="Lipase_chap"/>
    <property type="match status" value="1"/>
</dbReference>
<dbReference type="GO" id="GO:0006457">
    <property type="term" value="P:protein folding"/>
    <property type="evidence" value="ECO:0007669"/>
    <property type="project" value="UniProtKB-UniRule"/>
</dbReference>
<comment type="subcellular location">
    <subcellularLocation>
        <location evidence="2">Cell inner membrane</location>
        <topology evidence="2">Single-pass membrane protein</topology>
        <orientation evidence="2">Periplasmic side</orientation>
    </subcellularLocation>
</comment>
<accession>A0A365PHC6</accession>
<reference evidence="18 19" key="1">
    <citation type="submission" date="2018-04" db="EMBL/GenBank/DDBJ databases">
        <title>Acinetobacter junii Genome sequencing and assembly.</title>
        <authorList>
            <person name="Su J."/>
            <person name="Rensing C."/>
            <person name="Mazhar H.S."/>
        </authorList>
    </citation>
    <scope>NUCLEOTIDE SEQUENCE [LARGE SCALE GENOMIC DNA]</scope>
    <source>
        <strain evidence="18 19">SC22</strain>
    </source>
</reference>
<gene>
    <name evidence="16" type="primary">lifO</name>
    <name evidence="18" type="ORF">DC346_12475</name>
</gene>
<dbReference type="InterPro" id="IPR014010">
    <property type="entry name" value="REJ_dom"/>
</dbReference>
<evidence type="ECO:0000313" key="19">
    <source>
        <dbReference type="Proteomes" id="UP000253688"/>
    </source>
</evidence>
<name>A0A365PHC6_ACIJU</name>
<dbReference type="InterPro" id="IPR004961">
    <property type="entry name" value="Lipase_chaperone"/>
</dbReference>
<evidence type="ECO:0000256" key="12">
    <source>
        <dbReference type="ARBA" id="ARBA00023186"/>
    </source>
</evidence>
<evidence type="ECO:0000256" key="11">
    <source>
        <dbReference type="ARBA" id="ARBA00023136"/>
    </source>
</evidence>
<evidence type="ECO:0000256" key="8">
    <source>
        <dbReference type="ARBA" id="ARBA00022963"/>
    </source>
</evidence>
<dbReference type="RefSeq" id="WP_112986470.1">
    <property type="nucleotide sequence ID" value="NZ_CP131470.1"/>
</dbReference>
<dbReference type="HAMAP" id="MF_00790">
    <property type="entry name" value="Lipase_chap"/>
    <property type="match status" value="1"/>
</dbReference>
<comment type="caution">
    <text evidence="18">The sequence shown here is derived from an EMBL/GenBank/DDBJ whole genome shotgun (WGS) entry which is preliminary data.</text>
</comment>
<evidence type="ECO:0000256" key="7">
    <source>
        <dbReference type="ARBA" id="ARBA00022692"/>
    </source>
</evidence>
<dbReference type="GO" id="GO:0005886">
    <property type="term" value="C:plasma membrane"/>
    <property type="evidence" value="ECO:0007669"/>
    <property type="project" value="UniProtKB-SubCell"/>
</dbReference>
<keyword evidence="5 16" id="KW-1003">Cell membrane</keyword>
<dbReference type="SUPFAM" id="SSF158855">
    <property type="entry name" value="Lipase chaperone-like"/>
    <property type="match status" value="1"/>
</dbReference>
<evidence type="ECO:0000256" key="9">
    <source>
        <dbReference type="ARBA" id="ARBA00022989"/>
    </source>
</evidence>
<organism evidence="18 19">
    <name type="scientific">Acinetobacter junii</name>
    <dbReference type="NCBI Taxonomy" id="40215"/>
    <lineage>
        <taxon>Bacteria</taxon>
        <taxon>Pseudomonadati</taxon>
        <taxon>Pseudomonadota</taxon>
        <taxon>Gammaproteobacteria</taxon>
        <taxon>Moraxellales</taxon>
        <taxon>Moraxellaceae</taxon>
        <taxon>Acinetobacter</taxon>
    </lineage>
</organism>
<evidence type="ECO:0000313" key="18">
    <source>
        <dbReference type="EMBL" id="RBA45241.1"/>
    </source>
</evidence>
<sequence length="347" mass="40574">MNKTKTNILKICTILIISLVFMIILYWLYSKSQLTYSKPIDQSVSSTSNSRNQSTVLNQNDEISKLKSLSQNDTEINCELLFDASQQLIINEKTRNCFEYFISQYGENEITTIQGRFQLFVTQHFQIEQQQQILELWSRYLNYREALSQLQLHTAPQDNYQYFQAVFNSMQDLKQKIFSKREIAGLFGAEDVYQQYTLDRMQILENDTLDSIAKAQRLQQRFEQLPLEWQDNLKSLTQLENLAALTQQIKDRNGSAQELREMRQNLVGTAATERLEGLDQQRSAWKQRVLSYLNARKIIVDSNLSTVAKDQAIQKLKQQNFQSSQEQQRLHTFETIYDQGGVLPFSQ</sequence>
<feature type="domain" description="REJ" evidence="17">
    <location>
        <begin position="1"/>
        <end position="73"/>
    </location>
</feature>
<evidence type="ECO:0000256" key="13">
    <source>
        <dbReference type="ARBA" id="ARBA00030948"/>
    </source>
</evidence>
<dbReference type="Proteomes" id="UP000253688">
    <property type="component" value="Unassembled WGS sequence"/>
</dbReference>
<keyword evidence="7 16" id="KW-0812">Transmembrane</keyword>
<evidence type="ECO:0000256" key="2">
    <source>
        <dbReference type="ARBA" id="ARBA00004383"/>
    </source>
</evidence>
<evidence type="ECO:0000256" key="5">
    <source>
        <dbReference type="ARBA" id="ARBA00022475"/>
    </source>
</evidence>
<evidence type="ECO:0000256" key="16">
    <source>
        <dbReference type="HAMAP-Rule" id="MF_00790"/>
    </source>
</evidence>
<dbReference type="GO" id="GO:0051082">
    <property type="term" value="F:unfolded protein binding"/>
    <property type="evidence" value="ECO:0007669"/>
    <property type="project" value="UniProtKB-UniRule"/>
</dbReference>